<accession>A0ABD2MZ28</accession>
<feature type="compositionally biased region" description="Basic and acidic residues" evidence="1">
    <location>
        <begin position="145"/>
        <end position="155"/>
    </location>
</feature>
<evidence type="ECO:0000256" key="1">
    <source>
        <dbReference type="SAM" id="MobiDB-lite"/>
    </source>
</evidence>
<evidence type="ECO:0000313" key="3">
    <source>
        <dbReference type="Proteomes" id="UP001516400"/>
    </source>
</evidence>
<evidence type="ECO:0000313" key="2">
    <source>
        <dbReference type="EMBL" id="KAL3271701.1"/>
    </source>
</evidence>
<comment type="caution">
    <text evidence="2">The sequence shown here is derived from an EMBL/GenBank/DDBJ whole genome shotgun (WGS) entry which is preliminary data.</text>
</comment>
<organism evidence="2 3">
    <name type="scientific">Cryptolaemus montrouzieri</name>
    <dbReference type="NCBI Taxonomy" id="559131"/>
    <lineage>
        <taxon>Eukaryota</taxon>
        <taxon>Metazoa</taxon>
        <taxon>Ecdysozoa</taxon>
        <taxon>Arthropoda</taxon>
        <taxon>Hexapoda</taxon>
        <taxon>Insecta</taxon>
        <taxon>Pterygota</taxon>
        <taxon>Neoptera</taxon>
        <taxon>Endopterygota</taxon>
        <taxon>Coleoptera</taxon>
        <taxon>Polyphaga</taxon>
        <taxon>Cucujiformia</taxon>
        <taxon>Coccinelloidea</taxon>
        <taxon>Coccinellidae</taxon>
        <taxon>Scymninae</taxon>
        <taxon>Scymnini</taxon>
        <taxon>Cryptolaemus</taxon>
    </lineage>
</organism>
<proteinExistence type="predicted"/>
<feature type="compositionally biased region" description="Polar residues" evidence="1">
    <location>
        <begin position="129"/>
        <end position="139"/>
    </location>
</feature>
<name>A0ABD2MZ28_9CUCU</name>
<dbReference type="EMBL" id="JABFTP020000042">
    <property type="protein sequence ID" value="KAL3271701.1"/>
    <property type="molecule type" value="Genomic_DNA"/>
</dbReference>
<feature type="region of interest" description="Disordered" evidence="1">
    <location>
        <begin position="128"/>
        <end position="169"/>
    </location>
</feature>
<reference evidence="2 3" key="1">
    <citation type="journal article" date="2021" name="BMC Biol.">
        <title>Horizontally acquired antibacterial genes associated with adaptive radiation of ladybird beetles.</title>
        <authorList>
            <person name="Li H.S."/>
            <person name="Tang X.F."/>
            <person name="Huang Y.H."/>
            <person name="Xu Z.Y."/>
            <person name="Chen M.L."/>
            <person name="Du X.Y."/>
            <person name="Qiu B.Y."/>
            <person name="Chen P.T."/>
            <person name="Zhang W."/>
            <person name="Slipinski A."/>
            <person name="Escalona H.E."/>
            <person name="Waterhouse R.M."/>
            <person name="Zwick A."/>
            <person name="Pang H."/>
        </authorList>
    </citation>
    <scope>NUCLEOTIDE SEQUENCE [LARGE SCALE GENOMIC DNA]</scope>
    <source>
        <strain evidence="2">SYSU2018</strain>
    </source>
</reference>
<dbReference type="Proteomes" id="UP001516400">
    <property type="component" value="Unassembled WGS sequence"/>
</dbReference>
<feature type="compositionally biased region" description="Polar residues" evidence="1">
    <location>
        <begin position="231"/>
        <end position="254"/>
    </location>
</feature>
<feature type="compositionally biased region" description="Polar residues" evidence="1">
    <location>
        <begin position="156"/>
        <end position="169"/>
    </location>
</feature>
<protein>
    <submittedName>
        <fullName evidence="2">Uncharacterized protein</fullName>
    </submittedName>
</protein>
<dbReference type="AlphaFoldDB" id="A0ABD2MZ28"/>
<sequence length="679" mass="77234">MAETVKKSRIVSDDDLEGTLMEEFNLRLKSCLSQDALGPEEELSKQEENFYENVTTIKSSTEIFSSKTVSQAFIETEKREQTLNESTVENGRYEISNGHSVEKVEENIYENVQSISKMSSNYVDMGRVTTEQNGSSSSVAEGIYEDIRPEEHENSNQKGDQTSPVRTKPSFTLFSAASIDASADAKSAKDRMLLSSDDTSTLLFTQTVTSPMLTPSEENVDFLKGFRRDSTPNTSPKDGSQSEESPKTNGQDDSSAGKDGIIVQDGDSEVIDEIHEEPHAERIQNQVQENIYENLETMDESIYENVDVLRKQMANDCFNKLGTSHENSACLDDSEPISEEVPEIVSQIEQHRTPDFGDEDDVTEISDACSLDKQVSDSDSSNLILENSRGDEFGYRRNSDRFGVIQDYIDNERYRENADEDVDEFEIEESRRQDELMKAQKMGYDNSEVMEYIALTEEPKNRSNLFKNEEVSPKREDDHFEPNECGDYQFSQNEDKDQDVCVQDVSPTQTRIVDEIVKNYVSTKTETNLKGREKDTETVPAKIVQNLTSQFMKNGDEKDDLSGKNKKHDANQLKSVDIMKQINKFEQKEEIQCDSTQITESYVETTTFDSNMGEKAMKKKKSKKSRKEEKENISVNDTNLDSFYNVSVKNLCRSFGDLTKIDEKCKQLNPQIRYTLDRT</sequence>
<gene>
    <name evidence="2" type="ORF">HHI36_022173</name>
</gene>
<keyword evidence="3" id="KW-1185">Reference proteome</keyword>
<feature type="non-terminal residue" evidence="2">
    <location>
        <position position="679"/>
    </location>
</feature>
<feature type="region of interest" description="Disordered" evidence="1">
    <location>
        <begin position="226"/>
        <end position="261"/>
    </location>
</feature>
<feature type="region of interest" description="Disordered" evidence="1">
    <location>
        <begin position="612"/>
        <end position="633"/>
    </location>
</feature>